<proteinExistence type="predicted"/>
<dbReference type="STRING" id="1416801.SAMN05192553_101534"/>
<reference evidence="2" key="1">
    <citation type="submission" date="2016-10" db="EMBL/GenBank/DDBJ databases">
        <authorList>
            <person name="Varghese N."/>
            <person name="Submissions S."/>
        </authorList>
    </citation>
    <scope>NUCLEOTIDE SEQUENCE [LARGE SCALE GENOMIC DNA]</scope>
    <source>
        <strain evidence="2">IBRC-M 10761</strain>
    </source>
</reference>
<dbReference type="AlphaFoldDB" id="A0A1H6UB59"/>
<dbReference type="RefSeq" id="WP_092169082.1">
    <property type="nucleotide sequence ID" value="NZ_FNZH01000001.1"/>
</dbReference>
<dbReference type="Proteomes" id="UP000199403">
    <property type="component" value="Unassembled WGS sequence"/>
</dbReference>
<gene>
    <name evidence="1" type="ORF">SAMN05192553_101534</name>
</gene>
<evidence type="ECO:0000313" key="1">
    <source>
        <dbReference type="EMBL" id="SEI85082.1"/>
    </source>
</evidence>
<name>A0A1H6UB59_9BACT</name>
<dbReference type="EMBL" id="FNZH01000001">
    <property type="protein sequence ID" value="SEI85082.1"/>
    <property type="molecule type" value="Genomic_DNA"/>
</dbReference>
<dbReference type="OrthoDB" id="1488184at2"/>
<evidence type="ECO:0000313" key="2">
    <source>
        <dbReference type="Proteomes" id="UP000199403"/>
    </source>
</evidence>
<dbReference type="InterPro" id="IPR045538">
    <property type="entry name" value="CIS_TMP"/>
</dbReference>
<protein>
    <submittedName>
        <fullName evidence="1">Uncharacterized protein</fullName>
    </submittedName>
</protein>
<dbReference type="Pfam" id="PF19268">
    <property type="entry name" value="CIS_TMP"/>
    <property type="match status" value="1"/>
</dbReference>
<organism evidence="1 2">
    <name type="scientific">Cyclobacterium xiamenense</name>
    <dbReference type="NCBI Taxonomy" id="1297121"/>
    <lineage>
        <taxon>Bacteria</taxon>
        <taxon>Pseudomonadati</taxon>
        <taxon>Bacteroidota</taxon>
        <taxon>Cytophagia</taxon>
        <taxon>Cytophagales</taxon>
        <taxon>Cyclobacteriaceae</taxon>
        <taxon>Cyclobacterium</taxon>
    </lineage>
</organism>
<keyword evidence="2" id="KW-1185">Reference proteome</keyword>
<accession>A0A1H6UB59</accession>
<sequence length="502" mass="57627">MRKSEVHTIQKVTLEIFTISTESGKYMERTATDYFWERIVPLLEKYLEDLTGKLEDQTLEIPTLALEFTIDPTNLPDGLDLEVAMRPAMQVLRSELHSFLLSSGTQSTANSGPAFGLEATTNRQPFLAEKSEMRLRQDSEKLGEAWIYFLRSGFLPWWCDRLAAAEAFLPPLLVTKLLGSATIKESFRSLLAEASVRERLFKYYTGSELVQILETILREGLPLHRDTFRILLQTPSLPERKARMELLAALFFHHNRRQAEAIAVLREYLAVTSPDFRRRIEDELSKSIESGKSAEPRSIWSGFLKDLRNVSGNTVTKRTNEPIAPDMQERVISDPVLEEEQQYVDRAGLILVHPFLPAFFTDCGFLDDKGKLVRAELAVKAVHYLATRRERPFDFELVFEKFLCGIPLTSPLSRETILSDSVKNKSEKLLESLIDHWKKLKNTGAETVRNEFLNRSGKLVIEETSDRLYVERKPQDVLLESLPWNLSLVKLPWQRKVIVVSW</sequence>